<evidence type="ECO:0000259" key="1">
    <source>
        <dbReference type="PROSITE" id="PS51648"/>
    </source>
</evidence>
<sequence length="36" mass="4303">DVKRVLAMIDEQGFYLQIPPRPDEIMQELRNKNTLM</sequence>
<dbReference type="InterPro" id="IPR038068">
    <property type="entry name" value="YcgL-like_sf"/>
</dbReference>
<accession>A0A0F9IZN8</accession>
<feature type="non-terminal residue" evidence="2">
    <location>
        <position position="1"/>
    </location>
</feature>
<dbReference type="InterPro" id="IPR027354">
    <property type="entry name" value="YcgL_dom"/>
</dbReference>
<gene>
    <name evidence="2" type="ORF">LCGC14_1817540</name>
</gene>
<name>A0A0F9IZN8_9ZZZZ</name>
<feature type="domain" description="YcgL" evidence="1">
    <location>
        <begin position="1"/>
        <end position="30"/>
    </location>
</feature>
<evidence type="ECO:0000313" key="2">
    <source>
        <dbReference type="EMBL" id="KKL99130.1"/>
    </source>
</evidence>
<proteinExistence type="predicted"/>
<dbReference type="PROSITE" id="PS51648">
    <property type="entry name" value="YCGL"/>
    <property type="match status" value="1"/>
</dbReference>
<dbReference type="AlphaFoldDB" id="A0A0F9IZN8"/>
<dbReference type="SUPFAM" id="SSF160191">
    <property type="entry name" value="YcgL-like"/>
    <property type="match status" value="1"/>
</dbReference>
<comment type="caution">
    <text evidence="2">The sequence shown here is derived from an EMBL/GenBank/DDBJ whole genome shotgun (WGS) entry which is preliminary data.</text>
</comment>
<protein>
    <recommendedName>
        <fullName evidence="1">YcgL domain-containing protein</fullName>
    </recommendedName>
</protein>
<dbReference type="EMBL" id="LAZR01017749">
    <property type="protein sequence ID" value="KKL99130.1"/>
    <property type="molecule type" value="Genomic_DNA"/>
</dbReference>
<organism evidence="2">
    <name type="scientific">marine sediment metagenome</name>
    <dbReference type="NCBI Taxonomy" id="412755"/>
    <lineage>
        <taxon>unclassified sequences</taxon>
        <taxon>metagenomes</taxon>
        <taxon>ecological metagenomes</taxon>
    </lineage>
</organism>
<reference evidence="2" key="1">
    <citation type="journal article" date="2015" name="Nature">
        <title>Complex archaea that bridge the gap between prokaryotes and eukaryotes.</title>
        <authorList>
            <person name="Spang A."/>
            <person name="Saw J.H."/>
            <person name="Jorgensen S.L."/>
            <person name="Zaremba-Niedzwiedzka K."/>
            <person name="Martijn J."/>
            <person name="Lind A.E."/>
            <person name="van Eijk R."/>
            <person name="Schleper C."/>
            <person name="Guy L."/>
            <person name="Ettema T.J."/>
        </authorList>
    </citation>
    <scope>NUCLEOTIDE SEQUENCE</scope>
</reference>